<reference evidence="1 2" key="1">
    <citation type="submission" date="2019-03" db="EMBL/GenBank/DDBJ databases">
        <title>Genomic Encyclopedia of Type Strains, Phase IV (KMG-IV): sequencing the most valuable type-strain genomes for metagenomic binning, comparative biology and taxonomic classification.</title>
        <authorList>
            <person name="Goeker M."/>
        </authorList>
    </citation>
    <scope>NUCLEOTIDE SEQUENCE [LARGE SCALE GENOMIC DNA]</scope>
    <source>
        <strain evidence="1 2">DSM 13587</strain>
    </source>
</reference>
<keyword evidence="2" id="KW-1185">Reference proteome</keyword>
<dbReference type="EMBL" id="SMAO01000001">
    <property type="protein sequence ID" value="TCT23958.1"/>
    <property type="molecule type" value="Genomic_DNA"/>
</dbReference>
<dbReference type="RefSeq" id="WP_132975040.1">
    <property type="nucleotide sequence ID" value="NZ_SMAO01000001.1"/>
</dbReference>
<accession>A0A4R3N466</accession>
<dbReference type="AlphaFoldDB" id="A0A4R3N466"/>
<name>A0A4R3N466_9GAMM</name>
<evidence type="ECO:0000313" key="2">
    <source>
        <dbReference type="Proteomes" id="UP000295717"/>
    </source>
</evidence>
<protein>
    <submittedName>
        <fullName evidence="1">Uncharacterized protein</fullName>
    </submittedName>
</protein>
<evidence type="ECO:0000313" key="1">
    <source>
        <dbReference type="EMBL" id="TCT23958.1"/>
    </source>
</evidence>
<dbReference type="Proteomes" id="UP000295717">
    <property type="component" value="Unassembled WGS sequence"/>
</dbReference>
<organism evidence="1 2">
    <name type="scientific">Thiobaca trueperi</name>
    <dbReference type="NCBI Taxonomy" id="127458"/>
    <lineage>
        <taxon>Bacteria</taxon>
        <taxon>Pseudomonadati</taxon>
        <taxon>Pseudomonadota</taxon>
        <taxon>Gammaproteobacteria</taxon>
        <taxon>Chromatiales</taxon>
        <taxon>Chromatiaceae</taxon>
        <taxon>Thiobaca</taxon>
    </lineage>
</organism>
<proteinExistence type="predicted"/>
<dbReference type="OrthoDB" id="532567at2"/>
<gene>
    <name evidence="1" type="ORF">EDC35_101273</name>
</gene>
<sequence length="69" mass="7852">MTEQSDPDMLDEYDFSGGMRGKYAASYREGTNLVKLDDDVAEIFRSAREVNDALRSLGRMIKAHQREHG</sequence>
<comment type="caution">
    <text evidence="1">The sequence shown here is derived from an EMBL/GenBank/DDBJ whole genome shotgun (WGS) entry which is preliminary data.</text>
</comment>